<proteinExistence type="inferred from homology"/>
<protein>
    <recommendedName>
        <fullName evidence="10">Protein TonB</fullName>
    </recommendedName>
</protein>
<dbReference type="Proteomes" id="UP001429580">
    <property type="component" value="Unassembled WGS sequence"/>
</dbReference>
<evidence type="ECO:0000313" key="13">
    <source>
        <dbReference type="EMBL" id="NIJ58370.1"/>
    </source>
</evidence>
<keyword evidence="9 10" id="KW-0472">Membrane</keyword>
<keyword evidence="5 10" id="KW-0997">Cell inner membrane</keyword>
<dbReference type="SUPFAM" id="SSF74653">
    <property type="entry name" value="TolA/TonB C-terminal domain"/>
    <property type="match status" value="1"/>
</dbReference>
<feature type="compositionally biased region" description="Basic and acidic residues" evidence="11">
    <location>
        <begin position="163"/>
        <end position="191"/>
    </location>
</feature>
<dbReference type="InterPro" id="IPR003538">
    <property type="entry name" value="TonB"/>
</dbReference>
<evidence type="ECO:0000259" key="12">
    <source>
        <dbReference type="PROSITE" id="PS52015"/>
    </source>
</evidence>
<dbReference type="PANTHER" id="PTHR33446:SF2">
    <property type="entry name" value="PROTEIN TONB"/>
    <property type="match status" value="1"/>
</dbReference>
<keyword evidence="8 10" id="KW-1133">Transmembrane helix</keyword>
<evidence type="ECO:0000256" key="5">
    <source>
        <dbReference type="ARBA" id="ARBA00022519"/>
    </source>
</evidence>
<dbReference type="Gene3D" id="3.30.1150.10">
    <property type="match status" value="1"/>
</dbReference>
<dbReference type="PROSITE" id="PS52015">
    <property type="entry name" value="TONB_CTD"/>
    <property type="match status" value="1"/>
</dbReference>
<name>A0ABX0V222_9HYPH</name>
<evidence type="ECO:0000256" key="9">
    <source>
        <dbReference type="ARBA" id="ARBA00023136"/>
    </source>
</evidence>
<evidence type="ECO:0000256" key="3">
    <source>
        <dbReference type="ARBA" id="ARBA00022448"/>
    </source>
</evidence>
<evidence type="ECO:0000256" key="8">
    <source>
        <dbReference type="ARBA" id="ARBA00022989"/>
    </source>
</evidence>
<dbReference type="RefSeq" id="WP_166952400.1">
    <property type="nucleotide sequence ID" value="NZ_JAASQI010000004.1"/>
</dbReference>
<feature type="region of interest" description="Disordered" evidence="11">
    <location>
        <begin position="66"/>
        <end position="239"/>
    </location>
</feature>
<gene>
    <name evidence="13" type="ORF">FHS82_002212</name>
</gene>
<feature type="compositionally biased region" description="Pro residues" evidence="11">
    <location>
        <begin position="143"/>
        <end position="161"/>
    </location>
</feature>
<evidence type="ECO:0000256" key="2">
    <source>
        <dbReference type="ARBA" id="ARBA00006555"/>
    </source>
</evidence>
<dbReference type="PRINTS" id="PR01374">
    <property type="entry name" value="TONBPROTEIN"/>
</dbReference>
<dbReference type="Pfam" id="PF03544">
    <property type="entry name" value="TonB_C"/>
    <property type="match status" value="1"/>
</dbReference>
<sequence>MSLATFHYDDGREPSGLPRWILAAVVALAAHGGLVALVNAWGKSEQLPSNPPAAMMLELEPMAAAPEVVPSEAAEPGPVAEEAPPMEDLPPVEDVPPIEEPEPVPETPPEPVPEPTPEPVVEPEPLPPEPLPPEPVPELVETPPVPEPAVTLPPPPPPAPRPVVEKKPEPKPEPKPKREPKPKPEPKKEAPAKPAPKKTSDKPQAERTTAPPASQGRPGARSAASEGGAINPSATPPSWRSRLVAHIKRNQRYPALSRQRGEEGIAHLQFTMDRAGRLLSYKIVGSSGAPLLDQEVTAMIKRAEPLPAVPADVQGSRLTYTIPIRFDLR</sequence>
<dbReference type="InterPro" id="IPR006260">
    <property type="entry name" value="TonB/TolA_C"/>
</dbReference>
<dbReference type="InterPro" id="IPR051045">
    <property type="entry name" value="TonB-dependent_transducer"/>
</dbReference>
<accession>A0ABX0V222</accession>
<evidence type="ECO:0000313" key="14">
    <source>
        <dbReference type="Proteomes" id="UP001429580"/>
    </source>
</evidence>
<evidence type="ECO:0000256" key="7">
    <source>
        <dbReference type="ARBA" id="ARBA00022927"/>
    </source>
</evidence>
<evidence type="ECO:0000256" key="6">
    <source>
        <dbReference type="ARBA" id="ARBA00022692"/>
    </source>
</evidence>
<evidence type="ECO:0000256" key="11">
    <source>
        <dbReference type="SAM" id="MobiDB-lite"/>
    </source>
</evidence>
<keyword evidence="4 10" id="KW-1003">Cell membrane</keyword>
<evidence type="ECO:0000256" key="1">
    <source>
        <dbReference type="ARBA" id="ARBA00004383"/>
    </source>
</evidence>
<evidence type="ECO:0000256" key="10">
    <source>
        <dbReference type="RuleBase" id="RU362123"/>
    </source>
</evidence>
<comment type="caution">
    <text evidence="13">The sequence shown here is derived from an EMBL/GenBank/DDBJ whole genome shotgun (WGS) entry which is preliminary data.</text>
</comment>
<keyword evidence="7 10" id="KW-0653">Protein transport</keyword>
<dbReference type="EMBL" id="JAASQI010000004">
    <property type="protein sequence ID" value="NIJ58370.1"/>
    <property type="molecule type" value="Genomic_DNA"/>
</dbReference>
<dbReference type="InterPro" id="IPR037682">
    <property type="entry name" value="TonB_C"/>
</dbReference>
<comment type="subcellular location">
    <subcellularLocation>
        <location evidence="1 10">Cell inner membrane</location>
        <topology evidence="1 10">Single-pass membrane protein</topology>
        <orientation evidence="1 10">Periplasmic side</orientation>
    </subcellularLocation>
</comment>
<comment type="function">
    <text evidence="10">Interacts with outer membrane receptor proteins that carry out high-affinity binding and energy dependent uptake into the periplasmic space of specific substrates. It could act to transduce energy from the cytoplasmic membrane to specific energy-requiring processes in the outer membrane, resulting in the release into the periplasm of ligands bound by these outer membrane proteins.</text>
</comment>
<organism evidence="13 14">
    <name type="scientific">Pseudochelatococcus lubricantis</name>
    <dbReference type="NCBI Taxonomy" id="1538102"/>
    <lineage>
        <taxon>Bacteria</taxon>
        <taxon>Pseudomonadati</taxon>
        <taxon>Pseudomonadota</taxon>
        <taxon>Alphaproteobacteria</taxon>
        <taxon>Hyphomicrobiales</taxon>
        <taxon>Chelatococcaceae</taxon>
        <taxon>Pseudochelatococcus</taxon>
    </lineage>
</organism>
<reference evidence="13 14" key="1">
    <citation type="submission" date="2020-03" db="EMBL/GenBank/DDBJ databases">
        <title>Genomic Encyclopedia of Type Strains, Phase IV (KMG-IV): sequencing the most valuable type-strain genomes for metagenomic binning, comparative biology and taxonomic classification.</title>
        <authorList>
            <person name="Goeker M."/>
        </authorList>
    </citation>
    <scope>NUCLEOTIDE SEQUENCE [LARGE SCALE GENOMIC DNA]</scope>
    <source>
        <strain evidence="13 14">DSM 103870</strain>
    </source>
</reference>
<feature type="compositionally biased region" description="Pro residues" evidence="11">
    <location>
        <begin position="104"/>
        <end position="136"/>
    </location>
</feature>
<keyword evidence="10" id="KW-0735">Signal-anchor</keyword>
<dbReference type="NCBIfam" id="TIGR01352">
    <property type="entry name" value="tonB_Cterm"/>
    <property type="match status" value="1"/>
</dbReference>
<keyword evidence="14" id="KW-1185">Reference proteome</keyword>
<feature type="domain" description="TonB C-terminal" evidence="12">
    <location>
        <begin position="238"/>
        <end position="329"/>
    </location>
</feature>
<comment type="similarity">
    <text evidence="2 10">Belongs to the TonB family.</text>
</comment>
<keyword evidence="6 10" id="KW-0812">Transmembrane</keyword>
<keyword evidence="3 10" id="KW-0813">Transport</keyword>
<evidence type="ECO:0000256" key="4">
    <source>
        <dbReference type="ARBA" id="ARBA00022475"/>
    </source>
</evidence>
<feature type="transmembrane region" description="Helical" evidence="10">
    <location>
        <begin position="20"/>
        <end position="41"/>
    </location>
</feature>
<feature type="compositionally biased region" description="Low complexity" evidence="11">
    <location>
        <begin position="66"/>
        <end position="83"/>
    </location>
</feature>
<dbReference type="PANTHER" id="PTHR33446">
    <property type="entry name" value="PROTEIN TONB-RELATED"/>
    <property type="match status" value="1"/>
</dbReference>